<dbReference type="Proteomes" id="UP000646749">
    <property type="component" value="Unassembled WGS sequence"/>
</dbReference>
<dbReference type="EMBL" id="BONW01000005">
    <property type="protein sequence ID" value="GIG86742.1"/>
    <property type="molecule type" value="Genomic_DNA"/>
</dbReference>
<dbReference type="PANTHER" id="PTHR30614">
    <property type="entry name" value="MEMBRANE COMPONENT OF AMINO ACID ABC TRANSPORTER"/>
    <property type="match status" value="1"/>
</dbReference>
<evidence type="ECO:0000256" key="5">
    <source>
        <dbReference type="ARBA" id="ARBA00022692"/>
    </source>
</evidence>
<comment type="caution">
    <text evidence="11">The sequence shown here is derived from an EMBL/GenBank/DDBJ whole genome shotgun (WGS) entry which is preliminary data.</text>
</comment>
<feature type="transmembrane region" description="Helical" evidence="9">
    <location>
        <begin position="64"/>
        <end position="83"/>
    </location>
</feature>
<evidence type="ECO:0000256" key="8">
    <source>
        <dbReference type="ARBA" id="ARBA00023136"/>
    </source>
</evidence>
<protein>
    <submittedName>
        <fullName evidence="11">Glutamate ABC transporter permease</fullName>
    </submittedName>
</protein>
<sequence length="238" mass="25293">MPVSVLVDHFDVFAGGFWLTFQLCILAATGALLVGTLVAVMRISPVPPLRWIGTAYVTVFRNSPLTIVMFFAAFGLPALGSNADFLRIPGLTSIFSRLGIDLPYFRFAVIALALYTAAFVCEAIRSGINAVPPGQAEAARAIGLTFGQNLRYVVLPQAWKSAVVPLGSVIIAMIKNSALAGFFGVIGDLSNSAQNLTSALGEPIIPVFIGVSIGFLVMTVPLGILLDRIERRRAVAAR</sequence>
<dbReference type="CDD" id="cd06261">
    <property type="entry name" value="TM_PBP2"/>
    <property type="match status" value="1"/>
</dbReference>
<evidence type="ECO:0000313" key="11">
    <source>
        <dbReference type="EMBL" id="GIG86742.1"/>
    </source>
</evidence>
<gene>
    <name evidence="11" type="ORF">Pen02_16780</name>
</gene>
<evidence type="ECO:0000256" key="7">
    <source>
        <dbReference type="ARBA" id="ARBA00022989"/>
    </source>
</evidence>
<feature type="transmembrane region" description="Helical" evidence="9">
    <location>
        <begin position="204"/>
        <end position="226"/>
    </location>
</feature>
<dbReference type="InterPro" id="IPR043429">
    <property type="entry name" value="ArtM/GltK/GlnP/TcyL/YhdX-like"/>
</dbReference>
<keyword evidence="8 9" id="KW-0472">Membrane</keyword>
<accession>A0ABQ4DWB2</accession>
<reference evidence="11 12" key="1">
    <citation type="submission" date="2021-01" db="EMBL/GenBank/DDBJ databases">
        <title>Whole genome shotgun sequence of Plantactinospora endophytica NBRC 110450.</title>
        <authorList>
            <person name="Komaki H."/>
            <person name="Tamura T."/>
        </authorList>
    </citation>
    <scope>NUCLEOTIDE SEQUENCE [LARGE SCALE GENOMIC DNA]</scope>
    <source>
        <strain evidence="11 12">NBRC 110450</strain>
    </source>
</reference>
<evidence type="ECO:0000256" key="2">
    <source>
        <dbReference type="ARBA" id="ARBA00010072"/>
    </source>
</evidence>
<organism evidence="11 12">
    <name type="scientific">Plantactinospora endophytica</name>
    <dbReference type="NCBI Taxonomy" id="673535"/>
    <lineage>
        <taxon>Bacteria</taxon>
        <taxon>Bacillati</taxon>
        <taxon>Actinomycetota</taxon>
        <taxon>Actinomycetes</taxon>
        <taxon>Micromonosporales</taxon>
        <taxon>Micromonosporaceae</taxon>
        <taxon>Plantactinospora</taxon>
    </lineage>
</organism>
<comment type="subcellular location">
    <subcellularLocation>
        <location evidence="1 9">Cell membrane</location>
        <topology evidence="1 9">Multi-pass membrane protein</topology>
    </subcellularLocation>
</comment>
<keyword evidence="5 9" id="KW-0812">Transmembrane</keyword>
<feature type="transmembrane region" description="Helical" evidence="9">
    <location>
        <begin position="103"/>
        <end position="121"/>
    </location>
</feature>
<feature type="domain" description="ABC transmembrane type-1" evidence="10">
    <location>
        <begin position="17"/>
        <end position="226"/>
    </location>
</feature>
<dbReference type="InterPro" id="IPR010065">
    <property type="entry name" value="AA_ABC_transptr_permease_3TM"/>
</dbReference>
<feature type="transmembrane region" description="Helical" evidence="9">
    <location>
        <begin position="162"/>
        <end position="184"/>
    </location>
</feature>
<keyword evidence="7 9" id="KW-1133">Transmembrane helix</keyword>
<evidence type="ECO:0000256" key="4">
    <source>
        <dbReference type="ARBA" id="ARBA00022475"/>
    </source>
</evidence>
<proteinExistence type="inferred from homology"/>
<feature type="transmembrane region" description="Helical" evidence="9">
    <location>
        <begin position="20"/>
        <end position="43"/>
    </location>
</feature>
<dbReference type="NCBIfam" id="TIGR01726">
    <property type="entry name" value="HEQRo_perm_3TM"/>
    <property type="match status" value="1"/>
</dbReference>
<dbReference type="SUPFAM" id="SSF161098">
    <property type="entry name" value="MetI-like"/>
    <property type="match status" value="1"/>
</dbReference>
<evidence type="ECO:0000259" key="10">
    <source>
        <dbReference type="PROSITE" id="PS50928"/>
    </source>
</evidence>
<evidence type="ECO:0000256" key="1">
    <source>
        <dbReference type="ARBA" id="ARBA00004651"/>
    </source>
</evidence>
<evidence type="ECO:0000256" key="9">
    <source>
        <dbReference type="RuleBase" id="RU363032"/>
    </source>
</evidence>
<dbReference type="Gene3D" id="1.10.3720.10">
    <property type="entry name" value="MetI-like"/>
    <property type="match status" value="1"/>
</dbReference>
<comment type="similarity">
    <text evidence="2">Belongs to the binding-protein-dependent transport system permease family. HisMQ subfamily.</text>
</comment>
<keyword evidence="6" id="KW-0029">Amino-acid transport</keyword>
<name>A0ABQ4DWB2_9ACTN</name>
<evidence type="ECO:0000256" key="6">
    <source>
        <dbReference type="ARBA" id="ARBA00022970"/>
    </source>
</evidence>
<keyword evidence="3 9" id="KW-0813">Transport</keyword>
<evidence type="ECO:0000256" key="3">
    <source>
        <dbReference type="ARBA" id="ARBA00022448"/>
    </source>
</evidence>
<dbReference type="InterPro" id="IPR035906">
    <property type="entry name" value="MetI-like_sf"/>
</dbReference>
<keyword evidence="4" id="KW-1003">Cell membrane</keyword>
<dbReference type="Pfam" id="PF00528">
    <property type="entry name" value="BPD_transp_1"/>
    <property type="match status" value="1"/>
</dbReference>
<evidence type="ECO:0000313" key="12">
    <source>
        <dbReference type="Proteomes" id="UP000646749"/>
    </source>
</evidence>
<keyword evidence="12" id="KW-1185">Reference proteome</keyword>
<dbReference type="InterPro" id="IPR000515">
    <property type="entry name" value="MetI-like"/>
</dbReference>
<dbReference type="PANTHER" id="PTHR30614:SF37">
    <property type="entry name" value="AMINO-ACID ABC TRANSPORTER PERMEASE PROTEIN YHDX-RELATED"/>
    <property type="match status" value="1"/>
</dbReference>
<dbReference type="PROSITE" id="PS50928">
    <property type="entry name" value="ABC_TM1"/>
    <property type="match status" value="1"/>
</dbReference>